<comment type="caution">
    <text evidence="10">The sequence shown here is derived from an EMBL/GenBank/DDBJ whole genome shotgun (WGS) entry which is preliminary data.</text>
</comment>
<protein>
    <recommendedName>
        <fullName evidence="4 9">Thiopurine S-methyltransferase</fullName>
        <ecNumber evidence="4 9">2.1.1.67</ecNumber>
    </recommendedName>
    <alternativeName>
        <fullName evidence="9">Thiopurine methyltransferase</fullName>
    </alternativeName>
</protein>
<feature type="binding site" evidence="9">
    <location>
        <position position="129"/>
    </location>
    <ligand>
        <name>S-adenosyl-L-methionine</name>
        <dbReference type="ChEBI" id="CHEBI:59789"/>
    </ligand>
</feature>
<gene>
    <name evidence="9" type="primary">tpm</name>
    <name evidence="10" type="ORF">B381_06811</name>
</gene>
<evidence type="ECO:0000256" key="2">
    <source>
        <dbReference type="ARBA" id="ARBA00004496"/>
    </source>
</evidence>
<accession>M2VME9</accession>
<dbReference type="PROSITE" id="PS51585">
    <property type="entry name" value="SAM_MT_TPMT"/>
    <property type="match status" value="1"/>
</dbReference>
<evidence type="ECO:0000313" key="10">
    <source>
        <dbReference type="EMBL" id="EME00799.1"/>
    </source>
</evidence>
<proteinExistence type="inferred from homology"/>
<comment type="subcellular location">
    <subcellularLocation>
        <location evidence="2 9">Cytoplasm</location>
    </subcellularLocation>
</comment>
<evidence type="ECO:0000256" key="6">
    <source>
        <dbReference type="ARBA" id="ARBA00022603"/>
    </source>
</evidence>
<dbReference type="NCBIfam" id="TIGR03840">
    <property type="entry name" value="TMPT_Se_Te"/>
    <property type="match status" value="1"/>
</dbReference>
<dbReference type="FunFam" id="3.40.50.150:FF:000101">
    <property type="entry name" value="Thiopurine S-methyltransferase"/>
    <property type="match status" value="1"/>
</dbReference>
<dbReference type="GO" id="GO:0010038">
    <property type="term" value="P:response to metal ion"/>
    <property type="evidence" value="ECO:0007669"/>
    <property type="project" value="InterPro"/>
</dbReference>
<comment type="similarity">
    <text evidence="3 9">Belongs to the class I-like SAM-binding methyltransferase superfamily. TPMT family.</text>
</comment>
<dbReference type="HAMAP" id="MF_00812">
    <property type="entry name" value="Thiopur_methtran"/>
    <property type="match status" value="1"/>
</dbReference>
<evidence type="ECO:0000256" key="9">
    <source>
        <dbReference type="HAMAP-Rule" id="MF_00812"/>
    </source>
</evidence>
<dbReference type="EC" id="2.1.1.67" evidence="4 9"/>
<reference evidence="10 11" key="1">
    <citation type="journal article" date="2013" name="Genome Announc.">
        <title>Draft Genome of Pseudomonas stutzeri Strain NF13, a Nitrogen Fixer Isolated from the Galapagos Rift Hydrothermal Vent.</title>
        <authorList>
            <person name="Pena A."/>
            <person name="Busquets A."/>
            <person name="Gomila M."/>
            <person name="Mayol J."/>
            <person name="Bosch R."/>
            <person name="Nogales B."/>
            <person name="Garcia-Valdes E."/>
            <person name="Bennasar A."/>
            <person name="Lalucat J."/>
        </authorList>
    </citation>
    <scope>NUCLEOTIDE SEQUENCE [LARGE SCALE GENOMIC DNA]</scope>
    <source>
        <strain evidence="10 11">NF13</strain>
    </source>
</reference>
<dbReference type="Pfam" id="PF05724">
    <property type="entry name" value="TPMT"/>
    <property type="match status" value="1"/>
</dbReference>
<evidence type="ECO:0000256" key="5">
    <source>
        <dbReference type="ARBA" id="ARBA00022490"/>
    </source>
</evidence>
<dbReference type="InterPro" id="IPR029063">
    <property type="entry name" value="SAM-dependent_MTases_sf"/>
</dbReference>
<sequence>MMENFQVHKDFWQERWARNEIGFHLDDVHPGLRRHWPRLALPDGATVLVPLCGKSLDLAWLAGQGFKVVGVELSEKAVEAFFSEQQLEAEISRRGPFKVYRSDTLEIRCGDFFALSAADVLGCQAVYDRAALIALPHAMRQRYAALLSSILPAGCQQLLVTLDYDQAEMDGPPFAVGASEVRDLYAAEWSVELLEAKEVLERNPRMRERGLTRLEEHFHWLQRRG</sequence>
<dbReference type="GO" id="GO:0008119">
    <property type="term" value="F:thiopurine S-methyltransferase activity"/>
    <property type="evidence" value="ECO:0007669"/>
    <property type="project" value="UniProtKB-UniRule"/>
</dbReference>
<keyword evidence="6 9" id="KW-0489">Methyltransferase</keyword>
<keyword evidence="7 9" id="KW-0808">Transferase</keyword>
<dbReference type="EMBL" id="AOBS01000036">
    <property type="protein sequence ID" value="EME00799.1"/>
    <property type="molecule type" value="Genomic_DNA"/>
</dbReference>
<feature type="binding site" evidence="9">
    <location>
        <position position="16"/>
    </location>
    <ligand>
        <name>S-adenosyl-L-methionine</name>
        <dbReference type="ChEBI" id="CHEBI:59789"/>
    </ligand>
</feature>
<dbReference type="AlphaFoldDB" id="M2VME9"/>
<dbReference type="Gene3D" id="3.40.50.150">
    <property type="entry name" value="Vaccinia Virus protein VP39"/>
    <property type="match status" value="1"/>
</dbReference>
<dbReference type="InterPro" id="IPR008854">
    <property type="entry name" value="TPMT"/>
</dbReference>
<dbReference type="eggNOG" id="COG0500">
    <property type="taxonomic scope" value="Bacteria"/>
</dbReference>
<dbReference type="GO" id="GO:0032259">
    <property type="term" value="P:methylation"/>
    <property type="evidence" value="ECO:0007669"/>
    <property type="project" value="UniProtKB-KW"/>
</dbReference>
<dbReference type="PANTHER" id="PTHR10259">
    <property type="entry name" value="THIOPURINE S-METHYLTRANSFERASE"/>
    <property type="match status" value="1"/>
</dbReference>
<evidence type="ECO:0000256" key="7">
    <source>
        <dbReference type="ARBA" id="ARBA00022679"/>
    </source>
</evidence>
<dbReference type="InterPro" id="IPR025835">
    <property type="entry name" value="Thiopurine_S-MeTrfase"/>
</dbReference>
<evidence type="ECO:0000313" key="11">
    <source>
        <dbReference type="Proteomes" id="UP000011700"/>
    </source>
</evidence>
<evidence type="ECO:0000256" key="3">
    <source>
        <dbReference type="ARBA" id="ARBA00008145"/>
    </source>
</evidence>
<evidence type="ECO:0000256" key="4">
    <source>
        <dbReference type="ARBA" id="ARBA00011905"/>
    </source>
</evidence>
<evidence type="ECO:0000256" key="1">
    <source>
        <dbReference type="ARBA" id="ARBA00000903"/>
    </source>
</evidence>
<comment type="catalytic activity">
    <reaction evidence="1 9">
        <text>S-adenosyl-L-methionine + a thiopurine = S-adenosyl-L-homocysteine + a thiopurine S-methylether.</text>
        <dbReference type="EC" id="2.1.1.67"/>
    </reaction>
</comment>
<dbReference type="PANTHER" id="PTHR10259:SF11">
    <property type="entry name" value="THIOPURINE S-METHYLTRANSFERASE"/>
    <property type="match status" value="1"/>
</dbReference>
<dbReference type="SUPFAM" id="SSF53335">
    <property type="entry name" value="S-adenosyl-L-methionine-dependent methyltransferases"/>
    <property type="match status" value="1"/>
</dbReference>
<dbReference type="PATRIC" id="fig|1212548.4.peg.1308"/>
<feature type="binding site" evidence="9">
    <location>
        <position position="72"/>
    </location>
    <ligand>
        <name>S-adenosyl-L-methionine</name>
        <dbReference type="ChEBI" id="CHEBI:59789"/>
    </ligand>
</feature>
<keyword evidence="8 9" id="KW-0949">S-adenosyl-L-methionine</keyword>
<keyword evidence="5 9" id="KW-0963">Cytoplasm</keyword>
<evidence type="ECO:0000256" key="8">
    <source>
        <dbReference type="ARBA" id="ARBA00022691"/>
    </source>
</evidence>
<organism evidence="10 11">
    <name type="scientific">Stutzerimonas stutzeri NF13</name>
    <dbReference type="NCBI Taxonomy" id="1212548"/>
    <lineage>
        <taxon>Bacteria</taxon>
        <taxon>Pseudomonadati</taxon>
        <taxon>Pseudomonadota</taxon>
        <taxon>Gammaproteobacteria</taxon>
        <taxon>Pseudomonadales</taxon>
        <taxon>Pseudomonadaceae</taxon>
        <taxon>Stutzerimonas</taxon>
    </lineage>
</organism>
<dbReference type="Proteomes" id="UP000011700">
    <property type="component" value="Unassembled WGS sequence"/>
</dbReference>
<dbReference type="PIRSF" id="PIRSF023956">
    <property type="entry name" value="Thiopurine_S-methyltransferase"/>
    <property type="match status" value="1"/>
</dbReference>
<dbReference type="GO" id="GO:0005737">
    <property type="term" value="C:cytoplasm"/>
    <property type="evidence" value="ECO:0007669"/>
    <property type="project" value="UniProtKB-SubCell"/>
</dbReference>
<dbReference type="InterPro" id="IPR022474">
    <property type="entry name" value="Thiopur_S-MeTfrase_Se/Te_detox"/>
</dbReference>
<feature type="binding site" evidence="9">
    <location>
        <position position="51"/>
    </location>
    <ligand>
        <name>S-adenosyl-L-methionine</name>
        <dbReference type="ChEBI" id="CHEBI:59789"/>
    </ligand>
</feature>
<dbReference type="NCBIfam" id="NF009732">
    <property type="entry name" value="PRK13255.1"/>
    <property type="match status" value="1"/>
</dbReference>
<name>M2VME9_STUST</name>